<dbReference type="InterPro" id="IPR017441">
    <property type="entry name" value="Protein_kinase_ATP_BS"/>
</dbReference>
<evidence type="ECO:0000256" key="2">
    <source>
        <dbReference type="ARBA" id="ARBA00022679"/>
    </source>
</evidence>
<dbReference type="InterPro" id="IPR008271">
    <property type="entry name" value="Ser/Thr_kinase_AS"/>
</dbReference>
<name>A2FZR5_TRIV3</name>
<dbReference type="eggNOG" id="KOG0586">
    <property type="taxonomic scope" value="Eukaryota"/>
</dbReference>
<dbReference type="AlphaFoldDB" id="A2FZR5"/>
<dbReference type="VEuPathDB" id="TrichDB:TVAG_361490"/>
<proteinExistence type="inferred from homology"/>
<protein>
    <submittedName>
        <fullName evidence="9">CAMK family protein kinase</fullName>
    </submittedName>
</protein>
<comment type="similarity">
    <text evidence="7">Belongs to the protein kinase superfamily.</text>
</comment>
<keyword evidence="4 9" id="KW-0418">Kinase</keyword>
<evidence type="ECO:0000259" key="8">
    <source>
        <dbReference type="PROSITE" id="PS50011"/>
    </source>
</evidence>
<dbReference type="STRING" id="5722.A2FZR5"/>
<dbReference type="PANTHER" id="PTHR24346">
    <property type="entry name" value="MAP/MICROTUBULE AFFINITY-REGULATING KINASE"/>
    <property type="match status" value="1"/>
</dbReference>
<dbReference type="EMBL" id="DS114185">
    <property type="protein sequence ID" value="EAX89605.1"/>
    <property type="molecule type" value="Genomic_DNA"/>
</dbReference>
<reference evidence="9" key="1">
    <citation type="submission" date="2006-10" db="EMBL/GenBank/DDBJ databases">
        <authorList>
            <person name="Amadeo P."/>
            <person name="Zhao Q."/>
            <person name="Wortman J."/>
            <person name="Fraser-Liggett C."/>
            <person name="Carlton J."/>
        </authorList>
    </citation>
    <scope>NUCLEOTIDE SEQUENCE</scope>
    <source>
        <strain evidence="9">G3</strain>
    </source>
</reference>
<dbReference type="Proteomes" id="UP000001542">
    <property type="component" value="Unassembled WGS sequence"/>
</dbReference>
<dbReference type="InterPro" id="IPR000719">
    <property type="entry name" value="Prot_kinase_dom"/>
</dbReference>
<keyword evidence="3 6" id="KW-0547">Nucleotide-binding</keyword>
<dbReference type="PROSITE" id="PS00108">
    <property type="entry name" value="PROTEIN_KINASE_ST"/>
    <property type="match status" value="1"/>
</dbReference>
<dbReference type="InParanoid" id="A2FZR5"/>
<evidence type="ECO:0000313" key="9">
    <source>
        <dbReference type="EMBL" id="EAX89605.1"/>
    </source>
</evidence>
<keyword evidence="2" id="KW-0808">Transferase</keyword>
<dbReference type="SMR" id="A2FZR5"/>
<dbReference type="Pfam" id="PF00069">
    <property type="entry name" value="Pkinase"/>
    <property type="match status" value="1"/>
</dbReference>
<dbReference type="FunFam" id="1.10.510.10:FF:000578">
    <property type="entry name" value="CAMK family protein kinase"/>
    <property type="match status" value="1"/>
</dbReference>
<dbReference type="GO" id="GO:0005524">
    <property type="term" value="F:ATP binding"/>
    <property type="evidence" value="ECO:0007669"/>
    <property type="project" value="UniProtKB-UniRule"/>
</dbReference>
<gene>
    <name evidence="9" type="ORF">TVAG_361490</name>
</gene>
<keyword evidence="10" id="KW-1185">Reference proteome</keyword>
<evidence type="ECO:0000256" key="3">
    <source>
        <dbReference type="ARBA" id="ARBA00022741"/>
    </source>
</evidence>
<evidence type="ECO:0000256" key="1">
    <source>
        <dbReference type="ARBA" id="ARBA00022527"/>
    </source>
</evidence>
<dbReference type="PROSITE" id="PS00107">
    <property type="entry name" value="PROTEIN_KINASE_ATP"/>
    <property type="match status" value="1"/>
</dbReference>
<dbReference type="GO" id="GO:0004674">
    <property type="term" value="F:protein serine/threonine kinase activity"/>
    <property type="evidence" value="ECO:0000318"/>
    <property type="project" value="GO_Central"/>
</dbReference>
<dbReference type="SUPFAM" id="SSF56112">
    <property type="entry name" value="Protein kinase-like (PK-like)"/>
    <property type="match status" value="1"/>
</dbReference>
<dbReference type="Gene3D" id="1.10.510.10">
    <property type="entry name" value="Transferase(Phosphotransferase) domain 1"/>
    <property type="match status" value="1"/>
</dbReference>
<dbReference type="InterPro" id="IPR011009">
    <property type="entry name" value="Kinase-like_dom_sf"/>
</dbReference>
<feature type="domain" description="Protein kinase" evidence="8">
    <location>
        <begin position="20"/>
        <end position="270"/>
    </location>
</feature>
<dbReference type="OrthoDB" id="4062651at2759"/>
<dbReference type="FunFam" id="3.30.200.20:FF:000042">
    <property type="entry name" value="Aurora kinase A"/>
    <property type="match status" value="1"/>
</dbReference>
<evidence type="ECO:0000313" key="10">
    <source>
        <dbReference type="Proteomes" id="UP000001542"/>
    </source>
</evidence>
<keyword evidence="1 7" id="KW-0723">Serine/threonine-protein kinase</keyword>
<accession>A2FZR5</accession>
<sequence>MADVQCCCSQIRIPQHVHKYKIIKRLGNGSFAVVVLGKDEKTGELVAIKILDRSQVMSNGILQYVENELRLASRFDHPNVVKVYDIIYEEDIIMIIMEYLPNGDLQTVLTNNTIFTYNEQVRITHGIINGLCYLHQRNVAHRDIKPENILFDAHFNPKLIDFGLSRETKSSLSTFCGTPCYLAPEIILDNKYNPFKSDVWALGLTIHILTNLCFPFRYEGEAEYLKSIKNKTLTIRNQSHGILGEIISMCLVEYPNRRASASQILDYIAKNDTGNFKISQSQVDKKLPVLTMPRLAARNYTPVVKVSSLKGSHVFKITRSPLRV</sequence>
<dbReference type="VEuPathDB" id="TrichDB:TVAGG3_0745070"/>
<evidence type="ECO:0000256" key="4">
    <source>
        <dbReference type="ARBA" id="ARBA00022777"/>
    </source>
</evidence>
<dbReference type="KEGG" id="tva:4747271"/>
<dbReference type="OMA" id="FPYKGST"/>
<evidence type="ECO:0000256" key="7">
    <source>
        <dbReference type="RuleBase" id="RU000304"/>
    </source>
</evidence>
<dbReference type="PANTHER" id="PTHR24346:SF82">
    <property type="entry name" value="KP78A-RELATED"/>
    <property type="match status" value="1"/>
</dbReference>
<keyword evidence="5 6" id="KW-0067">ATP-binding</keyword>
<evidence type="ECO:0000256" key="6">
    <source>
        <dbReference type="PROSITE-ProRule" id="PRU10141"/>
    </source>
</evidence>
<dbReference type="PROSITE" id="PS50011">
    <property type="entry name" value="PROTEIN_KINASE_DOM"/>
    <property type="match status" value="1"/>
</dbReference>
<evidence type="ECO:0000256" key="5">
    <source>
        <dbReference type="ARBA" id="ARBA00022840"/>
    </source>
</evidence>
<reference evidence="9" key="2">
    <citation type="journal article" date="2007" name="Science">
        <title>Draft genome sequence of the sexually transmitted pathogen Trichomonas vaginalis.</title>
        <authorList>
            <person name="Carlton J.M."/>
            <person name="Hirt R.P."/>
            <person name="Silva J.C."/>
            <person name="Delcher A.L."/>
            <person name="Schatz M."/>
            <person name="Zhao Q."/>
            <person name="Wortman J.R."/>
            <person name="Bidwell S.L."/>
            <person name="Alsmark U.C.M."/>
            <person name="Besteiro S."/>
            <person name="Sicheritz-Ponten T."/>
            <person name="Noel C.J."/>
            <person name="Dacks J.B."/>
            <person name="Foster P.G."/>
            <person name="Simillion C."/>
            <person name="Van de Peer Y."/>
            <person name="Miranda-Saavedra D."/>
            <person name="Barton G.J."/>
            <person name="Westrop G.D."/>
            <person name="Mueller S."/>
            <person name="Dessi D."/>
            <person name="Fiori P.L."/>
            <person name="Ren Q."/>
            <person name="Paulsen I."/>
            <person name="Zhang H."/>
            <person name="Bastida-Corcuera F.D."/>
            <person name="Simoes-Barbosa A."/>
            <person name="Brown M.T."/>
            <person name="Hayes R.D."/>
            <person name="Mukherjee M."/>
            <person name="Okumura C.Y."/>
            <person name="Schneider R."/>
            <person name="Smith A.J."/>
            <person name="Vanacova S."/>
            <person name="Villalvazo M."/>
            <person name="Haas B.J."/>
            <person name="Pertea M."/>
            <person name="Feldblyum T.V."/>
            <person name="Utterback T.R."/>
            <person name="Shu C.L."/>
            <person name="Osoegawa K."/>
            <person name="de Jong P.J."/>
            <person name="Hrdy I."/>
            <person name="Horvathova L."/>
            <person name="Zubacova Z."/>
            <person name="Dolezal P."/>
            <person name="Malik S.B."/>
            <person name="Logsdon J.M. Jr."/>
            <person name="Henze K."/>
            <person name="Gupta A."/>
            <person name="Wang C.C."/>
            <person name="Dunne R.L."/>
            <person name="Upcroft J.A."/>
            <person name="Upcroft P."/>
            <person name="White O."/>
            <person name="Salzberg S.L."/>
            <person name="Tang P."/>
            <person name="Chiu C.-H."/>
            <person name="Lee Y.-S."/>
            <person name="Embley T.M."/>
            <person name="Coombs G.H."/>
            <person name="Mottram J.C."/>
            <person name="Tachezy J."/>
            <person name="Fraser-Liggett C.M."/>
            <person name="Johnson P.J."/>
        </authorList>
    </citation>
    <scope>NUCLEOTIDE SEQUENCE [LARGE SCALE GENOMIC DNA]</scope>
    <source>
        <strain evidence="9">G3</strain>
    </source>
</reference>
<dbReference type="SMART" id="SM00220">
    <property type="entry name" value="S_TKc"/>
    <property type="match status" value="1"/>
</dbReference>
<feature type="binding site" evidence="6">
    <location>
        <position position="49"/>
    </location>
    <ligand>
        <name>ATP</name>
        <dbReference type="ChEBI" id="CHEBI:30616"/>
    </ligand>
</feature>
<dbReference type="RefSeq" id="XP_001302535.1">
    <property type="nucleotide sequence ID" value="XM_001302534.1"/>
</dbReference>
<organism evidence="9 10">
    <name type="scientific">Trichomonas vaginalis (strain ATCC PRA-98 / G3)</name>
    <dbReference type="NCBI Taxonomy" id="412133"/>
    <lineage>
        <taxon>Eukaryota</taxon>
        <taxon>Metamonada</taxon>
        <taxon>Parabasalia</taxon>
        <taxon>Trichomonadida</taxon>
        <taxon>Trichomonadidae</taxon>
        <taxon>Trichomonas</taxon>
    </lineage>
</organism>